<evidence type="ECO:0000259" key="4">
    <source>
        <dbReference type="PROSITE" id="PS00662"/>
    </source>
</evidence>
<keyword evidence="3" id="KW-0067">ATP-binding</keyword>
<dbReference type="EMBL" id="PCVY01000023">
    <property type="protein sequence ID" value="PIQ86951.1"/>
    <property type="molecule type" value="Genomic_DNA"/>
</dbReference>
<reference evidence="5 6" key="1">
    <citation type="submission" date="2017-09" db="EMBL/GenBank/DDBJ databases">
        <title>Depth-based differentiation of microbial function through sediment-hosted aquifers and enrichment of novel symbionts in the deep terrestrial subsurface.</title>
        <authorList>
            <person name="Probst A.J."/>
            <person name="Ladd B."/>
            <person name="Jarett J.K."/>
            <person name="Geller-Mcgrath D.E."/>
            <person name="Sieber C.M."/>
            <person name="Emerson J.B."/>
            <person name="Anantharaman K."/>
            <person name="Thomas B.C."/>
            <person name="Malmstrom R."/>
            <person name="Stieglmeier M."/>
            <person name="Klingl A."/>
            <person name="Woyke T."/>
            <person name="Ryan C.M."/>
            <person name="Banfield J.F."/>
        </authorList>
    </citation>
    <scope>NUCLEOTIDE SEQUENCE [LARGE SCALE GENOMIC DNA]</scope>
    <source>
        <strain evidence="5">CG11_big_fil_rev_8_21_14_0_20_45_26</strain>
    </source>
</reference>
<keyword evidence="2" id="KW-0547">Nucleotide-binding</keyword>
<dbReference type="PANTHER" id="PTHR30258">
    <property type="entry name" value="TYPE II SECRETION SYSTEM PROTEIN GSPE-RELATED"/>
    <property type="match status" value="1"/>
</dbReference>
<protein>
    <submittedName>
        <fullName evidence="5">Type II secretion system protein GspE</fullName>
    </submittedName>
</protein>
<dbReference type="PROSITE" id="PS00662">
    <property type="entry name" value="T2SP_E"/>
    <property type="match status" value="1"/>
</dbReference>
<dbReference type="GO" id="GO:0016887">
    <property type="term" value="F:ATP hydrolysis activity"/>
    <property type="evidence" value="ECO:0007669"/>
    <property type="project" value="TreeGrafter"/>
</dbReference>
<dbReference type="GO" id="GO:0005524">
    <property type="term" value="F:ATP binding"/>
    <property type="evidence" value="ECO:0007669"/>
    <property type="project" value="UniProtKB-KW"/>
</dbReference>
<dbReference type="Gene3D" id="3.30.450.90">
    <property type="match status" value="1"/>
</dbReference>
<sequence>MNLGSILKERGLLNADQLIKAESYAQSKKIPLGSAIQRLNLAAKEQIYMTVAESIGVPYVDLSSYEISPDCTKLIAQETARRYRAIPLFKIQQTLTVAMEDPTKLAAIDRIRHESKMEIELCLAAPEDVQEALDRYFGVSGTISKLLASLDAEDKVRRRGSAPPKAKPLSFEATGGEQPIVQLVNLIVEEAVERGASDIHIEPEANELRVRYRIDGVLQEAPSPPKHYESAIVSRLKVLANLDIAETRMPQDGQMKIQVKSRAIDIRVSVVPTIYGENAVLRILDTNRALLDLKQLGFADAMLHQFEELIRKSYGMILVTGPTGSGKTTSLYAALTAINSVERSIVTIEDPVEFKLSLIRQIQVNPKAQLTFANGLRSIVRQDPDVIMVGEIRDSETAHIATQAALTGHLVFSTLHTQNAAGAITRLDDMGVEPFYISSSLLCVVAQRLVRTICGQCKKTYDPPSDILNAIPAKHRSEMKFYKGKGCQKCQQTGYRGRIGIFELLRMTDAIRRMIAKKAVSADIQQQAEADGMQTLFLDGLEKVKAGITTIDEILKVM</sequence>
<dbReference type="GO" id="GO:0005886">
    <property type="term" value="C:plasma membrane"/>
    <property type="evidence" value="ECO:0007669"/>
    <property type="project" value="TreeGrafter"/>
</dbReference>
<dbReference type="Pfam" id="PF00437">
    <property type="entry name" value="T2SSE"/>
    <property type="match status" value="1"/>
</dbReference>
<dbReference type="FunFam" id="3.40.50.300:FF:000398">
    <property type="entry name" value="Type IV pilus assembly ATPase PilB"/>
    <property type="match status" value="1"/>
</dbReference>
<dbReference type="InterPro" id="IPR007831">
    <property type="entry name" value="T2SS_GspE_N"/>
</dbReference>
<proteinExistence type="inferred from homology"/>
<evidence type="ECO:0000313" key="6">
    <source>
        <dbReference type="Proteomes" id="UP000230859"/>
    </source>
</evidence>
<dbReference type="PANTHER" id="PTHR30258:SF1">
    <property type="entry name" value="PROTEIN TRANSPORT PROTEIN HOFB HOMOLOG"/>
    <property type="match status" value="1"/>
</dbReference>
<dbReference type="SUPFAM" id="SSF52540">
    <property type="entry name" value="P-loop containing nucleoside triphosphate hydrolases"/>
    <property type="match status" value="1"/>
</dbReference>
<dbReference type="CDD" id="cd01129">
    <property type="entry name" value="PulE-GspE-like"/>
    <property type="match status" value="1"/>
</dbReference>
<dbReference type="Gene3D" id="3.30.300.160">
    <property type="entry name" value="Type II secretion system, protein E, N-terminal domain"/>
    <property type="match status" value="1"/>
</dbReference>
<evidence type="ECO:0000256" key="2">
    <source>
        <dbReference type="ARBA" id="ARBA00022741"/>
    </source>
</evidence>
<evidence type="ECO:0000256" key="1">
    <source>
        <dbReference type="ARBA" id="ARBA00006611"/>
    </source>
</evidence>
<evidence type="ECO:0000313" key="5">
    <source>
        <dbReference type="EMBL" id="PIQ86951.1"/>
    </source>
</evidence>
<comment type="similarity">
    <text evidence="1">Belongs to the GSP E family.</text>
</comment>
<dbReference type="Gene3D" id="3.40.50.300">
    <property type="entry name" value="P-loop containing nucleotide triphosphate hydrolases"/>
    <property type="match status" value="1"/>
</dbReference>
<comment type="caution">
    <text evidence="5">The sequence shown here is derived from an EMBL/GenBank/DDBJ whole genome shotgun (WGS) entry which is preliminary data.</text>
</comment>
<dbReference type="InterPro" id="IPR037257">
    <property type="entry name" value="T2SS_E_N_sf"/>
</dbReference>
<dbReference type="InterPro" id="IPR027417">
    <property type="entry name" value="P-loop_NTPase"/>
</dbReference>
<feature type="domain" description="Bacterial type II secretion system protein E" evidence="4">
    <location>
        <begin position="380"/>
        <end position="394"/>
    </location>
</feature>
<organism evidence="5 6">
    <name type="scientific">Candidatus Abzuiibacterium crystallinum</name>
    <dbReference type="NCBI Taxonomy" id="1974748"/>
    <lineage>
        <taxon>Bacteria</taxon>
        <taxon>Pseudomonadati</taxon>
        <taxon>Candidatus Omnitrophota</taxon>
        <taxon>Candidatus Abzuiibacterium</taxon>
    </lineage>
</organism>
<dbReference type="Pfam" id="PF05157">
    <property type="entry name" value="MshEN"/>
    <property type="match status" value="1"/>
</dbReference>
<gene>
    <name evidence="5" type="ORF">COV74_02700</name>
</gene>
<dbReference type="FunFam" id="3.30.450.90:FF:000001">
    <property type="entry name" value="Type II secretion system ATPase GspE"/>
    <property type="match status" value="1"/>
</dbReference>
<dbReference type="AlphaFoldDB" id="A0A2H0LRG3"/>
<dbReference type="Proteomes" id="UP000230859">
    <property type="component" value="Unassembled WGS sequence"/>
</dbReference>
<accession>A0A2H0LRG3</accession>
<dbReference type="InterPro" id="IPR001482">
    <property type="entry name" value="T2SS/T4SS_dom"/>
</dbReference>
<evidence type="ECO:0000256" key="3">
    <source>
        <dbReference type="ARBA" id="ARBA00022840"/>
    </source>
</evidence>
<dbReference type="SUPFAM" id="SSF160246">
    <property type="entry name" value="EspE N-terminal domain-like"/>
    <property type="match status" value="1"/>
</dbReference>
<name>A0A2H0LRG3_9BACT</name>